<reference evidence="3" key="1">
    <citation type="submission" date="2019-07" db="EMBL/GenBank/DDBJ databases">
        <authorList>
            <person name="Dittberner H."/>
        </authorList>
    </citation>
    <scope>NUCLEOTIDE SEQUENCE [LARGE SCALE GENOMIC DNA]</scope>
</reference>
<sequence length="285" mass="33425">MLTTQERYHLQYYVLTNLDEISEYERIYEAQVRFHYPHFTEEEITMQKKPEFVDWMHYYVTTLTKECQAFPTWLQELVHGPLSVATPYKMYFTRGYGFKIYQEGTTRTTCNYGISSASDDLVYYGVLREILEIQYPGMLGMKYVVFYCDWYNPIEGYGVRHSQFGVTLVHFERRLQKYDPFVLASQPDQVCYIRYPHVTTSTFSWFTVTLIYPRGRIDGVSDHDPMQQNELDVLGSVPSSLEVDIVVDFTSFGNSVVFDDSEDEPNEFEEELDFAGSSDYSSDSE</sequence>
<dbReference type="PANTHER" id="PTHR48258:SF3">
    <property type="entry name" value="FK506-BINDING PROTEIN 4-LIKE ISOFORM X1"/>
    <property type="match status" value="1"/>
</dbReference>
<feature type="domain" description="DUF4216" evidence="2">
    <location>
        <begin position="132"/>
        <end position="199"/>
    </location>
</feature>
<dbReference type="PANTHER" id="PTHR48258">
    <property type="entry name" value="DUF4218 DOMAIN-CONTAINING PROTEIN-RELATED"/>
    <property type="match status" value="1"/>
</dbReference>
<dbReference type="AlphaFoldDB" id="A0A565BHP7"/>
<evidence type="ECO:0000259" key="2">
    <source>
        <dbReference type="Pfam" id="PF13952"/>
    </source>
</evidence>
<feature type="compositionally biased region" description="Acidic residues" evidence="1">
    <location>
        <begin position="260"/>
        <end position="273"/>
    </location>
</feature>
<dbReference type="EMBL" id="CABITT030000004">
    <property type="protein sequence ID" value="VVB01166.1"/>
    <property type="molecule type" value="Genomic_DNA"/>
</dbReference>
<dbReference type="Pfam" id="PF13952">
    <property type="entry name" value="DUF4216"/>
    <property type="match status" value="1"/>
</dbReference>
<dbReference type="InterPro" id="IPR025312">
    <property type="entry name" value="DUF4216"/>
</dbReference>
<protein>
    <recommendedName>
        <fullName evidence="2">DUF4216 domain-containing protein</fullName>
    </recommendedName>
</protein>
<proteinExistence type="predicted"/>
<accession>A0A565BHP7</accession>
<name>A0A565BHP7_9BRAS</name>
<evidence type="ECO:0000313" key="3">
    <source>
        <dbReference type="EMBL" id="VVB01166.1"/>
    </source>
</evidence>
<organism evidence="3 4">
    <name type="scientific">Arabis nemorensis</name>
    <dbReference type="NCBI Taxonomy" id="586526"/>
    <lineage>
        <taxon>Eukaryota</taxon>
        <taxon>Viridiplantae</taxon>
        <taxon>Streptophyta</taxon>
        <taxon>Embryophyta</taxon>
        <taxon>Tracheophyta</taxon>
        <taxon>Spermatophyta</taxon>
        <taxon>Magnoliopsida</taxon>
        <taxon>eudicotyledons</taxon>
        <taxon>Gunneridae</taxon>
        <taxon>Pentapetalae</taxon>
        <taxon>rosids</taxon>
        <taxon>malvids</taxon>
        <taxon>Brassicales</taxon>
        <taxon>Brassicaceae</taxon>
        <taxon>Arabideae</taxon>
        <taxon>Arabis</taxon>
    </lineage>
</organism>
<keyword evidence="4" id="KW-1185">Reference proteome</keyword>
<comment type="caution">
    <text evidence="3">The sequence shown here is derived from an EMBL/GenBank/DDBJ whole genome shotgun (WGS) entry which is preliminary data.</text>
</comment>
<dbReference type="OrthoDB" id="1878503at2759"/>
<evidence type="ECO:0000313" key="4">
    <source>
        <dbReference type="Proteomes" id="UP000489600"/>
    </source>
</evidence>
<dbReference type="Proteomes" id="UP000489600">
    <property type="component" value="Unassembled WGS sequence"/>
</dbReference>
<gene>
    <name evidence="3" type="ORF">ANE_LOCUS11610</name>
</gene>
<feature type="region of interest" description="Disordered" evidence="1">
    <location>
        <begin position="260"/>
        <end position="285"/>
    </location>
</feature>
<evidence type="ECO:0000256" key="1">
    <source>
        <dbReference type="SAM" id="MobiDB-lite"/>
    </source>
</evidence>